<protein>
    <submittedName>
        <fullName evidence="2">Uncharacterized protein</fullName>
    </submittedName>
</protein>
<dbReference type="InParanoid" id="A0A194R5G2"/>
<feature type="signal peptide" evidence="1">
    <location>
        <begin position="1"/>
        <end position="20"/>
    </location>
</feature>
<dbReference type="EMBL" id="KQ460883">
    <property type="protein sequence ID" value="KPJ11101.1"/>
    <property type="molecule type" value="Genomic_DNA"/>
</dbReference>
<evidence type="ECO:0000313" key="3">
    <source>
        <dbReference type="Proteomes" id="UP000053240"/>
    </source>
</evidence>
<proteinExistence type="predicted"/>
<evidence type="ECO:0000256" key="1">
    <source>
        <dbReference type="SAM" id="SignalP"/>
    </source>
</evidence>
<organism evidence="2 3">
    <name type="scientific">Papilio machaon</name>
    <name type="common">Old World swallowtail butterfly</name>
    <dbReference type="NCBI Taxonomy" id="76193"/>
    <lineage>
        <taxon>Eukaryota</taxon>
        <taxon>Metazoa</taxon>
        <taxon>Ecdysozoa</taxon>
        <taxon>Arthropoda</taxon>
        <taxon>Hexapoda</taxon>
        <taxon>Insecta</taxon>
        <taxon>Pterygota</taxon>
        <taxon>Neoptera</taxon>
        <taxon>Endopterygota</taxon>
        <taxon>Lepidoptera</taxon>
        <taxon>Glossata</taxon>
        <taxon>Ditrysia</taxon>
        <taxon>Papilionoidea</taxon>
        <taxon>Papilionidae</taxon>
        <taxon>Papilioninae</taxon>
        <taxon>Papilio</taxon>
    </lineage>
</organism>
<feature type="chain" id="PRO_5008264935" evidence="1">
    <location>
        <begin position="21"/>
        <end position="70"/>
    </location>
</feature>
<evidence type="ECO:0000313" key="2">
    <source>
        <dbReference type="EMBL" id="KPJ11101.1"/>
    </source>
</evidence>
<name>A0A194R5G2_PAPMA</name>
<reference evidence="2 3" key="1">
    <citation type="journal article" date="2015" name="Nat. Commun.">
        <title>Outbred genome sequencing and CRISPR/Cas9 gene editing in butterflies.</title>
        <authorList>
            <person name="Li X."/>
            <person name="Fan D."/>
            <person name="Zhang W."/>
            <person name="Liu G."/>
            <person name="Zhang L."/>
            <person name="Zhao L."/>
            <person name="Fang X."/>
            <person name="Chen L."/>
            <person name="Dong Y."/>
            <person name="Chen Y."/>
            <person name="Ding Y."/>
            <person name="Zhao R."/>
            <person name="Feng M."/>
            <person name="Zhu Y."/>
            <person name="Feng Y."/>
            <person name="Jiang X."/>
            <person name="Zhu D."/>
            <person name="Xiang H."/>
            <person name="Feng X."/>
            <person name="Li S."/>
            <person name="Wang J."/>
            <person name="Zhang G."/>
            <person name="Kronforst M.R."/>
            <person name="Wang W."/>
        </authorList>
    </citation>
    <scope>NUCLEOTIDE SEQUENCE [LARGE SCALE GENOMIC DNA]</scope>
    <source>
        <strain evidence="2">Ya'a_city_454_Pm</strain>
        <tissue evidence="2">Whole body</tissue>
    </source>
</reference>
<gene>
    <name evidence="2" type="ORF">RR48_14740</name>
</gene>
<dbReference type="AlphaFoldDB" id="A0A194R5G2"/>
<sequence length="70" mass="7473">MLMYVASALLSSVCNSRVSAAPSERARSDMYWAGFTVTPLDAPLDSALLDSARLNSGAPKTTLVRRVSLL</sequence>
<dbReference type="Proteomes" id="UP000053240">
    <property type="component" value="Unassembled WGS sequence"/>
</dbReference>
<accession>A0A194R5G2</accession>
<keyword evidence="1" id="KW-0732">Signal</keyword>
<keyword evidence="3" id="KW-1185">Reference proteome</keyword>